<accession>A0A4S1CGK9</accession>
<reference evidence="1 2" key="1">
    <citation type="submission" date="2019-04" db="EMBL/GenBank/DDBJ databases">
        <title>Geobacter oryzae sp. nov., ferric-reducing bacteria isolated from paddy soil.</title>
        <authorList>
            <person name="Xu Z."/>
            <person name="Masuda Y."/>
            <person name="Itoh H."/>
            <person name="Senoo K."/>
        </authorList>
    </citation>
    <scope>NUCLEOTIDE SEQUENCE [LARGE SCALE GENOMIC DNA]</scope>
    <source>
        <strain evidence="1 2">Red111</strain>
    </source>
</reference>
<name>A0A4S1CGK9_9BACT</name>
<dbReference type="Proteomes" id="UP000306416">
    <property type="component" value="Unassembled WGS sequence"/>
</dbReference>
<comment type="caution">
    <text evidence="1">The sequence shown here is derived from an EMBL/GenBank/DDBJ whole genome shotgun (WGS) entry which is preliminary data.</text>
</comment>
<dbReference type="EMBL" id="SRSC01000002">
    <property type="protein sequence ID" value="TGU72701.1"/>
    <property type="molecule type" value="Genomic_DNA"/>
</dbReference>
<gene>
    <name evidence="1" type="ORF">E4633_10420</name>
</gene>
<dbReference type="InterPro" id="IPR023393">
    <property type="entry name" value="START-like_dom_sf"/>
</dbReference>
<dbReference type="Gene3D" id="3.30.530.20">
    <property type="match status" value="1"/>
</dbReference>
<evidence type="ECO:0000313" key="1">
    <source>
        <dbReference type="EMBL" id="TGU72701.1"/>
    </source>
</evidence>
<sequence length="151" mass="17060">MKMKPVTLETPLQTSFDRVAPLLADFSLYSQWNPVFPRVTPLGDDGRHDLVVHLPGMEIFHVTASLVTAEPGHVFWKSRLFFSGLLAWTFSCRIVTQASDRLLFQQRSEFTGLLAPLFCLALNRPAVSGLEELSRAVRRWGEKGNVRCLKC</sequence>
<dbReference type="AlphaFoldDB" id="A0A4S1CGK9"/>
<evidence type="ECO:0000313" key="2">
    <source>
        <dbReference type="Proteomes" id="UP000306416"/>
    </source>
</evidence>
<organism evidence="1 2">
    <name type="scientific">Geomonas terrae</name>
    <dbReference type="NCBI Taxonomy" id="2562681"/>
    <lineage>
        <taxon>Bacteria</taxon>
        <taxon>Pseudomonadati</taxon>
        <taxon>Thermodesulfobacteriota</taxon>
        <taxon>Desulfuromonadia</taxon>
        <taxon>Geobacterales</taxon>
        <taxon>Geobacteraceae</taxon>
        <taxon>Geomonas</taxon>
    </lineage>
</organism>
<proteinExistence type="predicted"/>
<protein>
    <submittedName>
        <fullName evidence="1">SRPBCC domain-containing protein</fullName>
    </submittedName>
</protein>
<keyword evidence="2" id="KW-1185">Reference proteome</keyword>
<dbReference type="SUPFAM" id="SSF55961">
    <property type="entry name" value="Bet v1-like"/>
    <property type="match status" value="1"/>
</dbReference>